<gene>
    <name evidence="2" type="ORF">SAMN04488129_12116</name>
</gene>
<accession>A0A1H7UME8</accession>
<feature type="transmembrane region" description="Helical" evidence="1">
    <location>
        <begin position="41"/>
        <end position="63"/>
    </location>
</feature>
<keyword evidence="1" id="KW-1133">Transmembrane helix</keyword>
<dbReference type="OrthoDB" id="6167545at2"/>
<proteinExistence type="predicted"/>
<evidence type="ECO:0000313" key="2">
    <source>
        <dbReference type="EMBL" id="SEL97914.1"/>
    </source>
</evidence>
<dbReference type="AlphaFoldDB" id="A0A1H7UME8"/>
<dbReference type="Proteomes" id="UP000198807">
    <property type="component" value="Unassembled WGS sequence"/>
</dbReference>
<keyword evidence="1" id="KW-0812">Transmembrane</keyword>
<feature type="transmembrane region" description="Helical" evidence="1">
    <location>
        <begin position="75"/>
        <end position="96"/>
    </location>
</feature>
<feature type="transmembrane region" description="Helical" evidence="1">
    <location>
        <begin position="12"/>
        <end position="29"/>
    </location>
</feature>
<sequence length="97" mass="10687">METETRRRLPGVTLGAMLLAAVLAMWLLWQPGLISTLPMALRLPLIGLGVWALGAAFMAAMGLEARRYRLRRMTTPPWSLIALGAFTLVLVLRAIMV</sequence>
<dbReference type="EMBL" id="FOBC01000021">
    <property type="protein sequence ID" value="SEL97914.1"/>
    <property type="molecule type" value="Genomic_DNA"/>
</dbReference>
<protein>
    <submittedName>
        <fullName evidence="2">Uncharacterized protein</fullName>
    </submittedName>
</protein>
<organism evidence="2 3">
    <name type="scientific">Halomonas daqiaonensis</name>
    <dbReference type="NCBI Taxonomy" id="650850"/>
    <lineage>
        <taxon>Bacteria</taxon>
        <taxon>Pseudomonadati</taxon>
        <taxon>Pseudomonadota</taxon>
        <taxon>Gammaproteobacteria</taxon>
        <taxon>Oceanospirillales</taxon>
        <taxon>Halomonadaceae</taxon>
        <taxon>Halomonas</taxon>
    </lineage>
</organism>
<evidence type="ECO:0000256" key="1">
    <source>
        <dbReference type="SAM" id="Phobius"/>
    </source>
</evidence>
<keyword evidence="1" id="KW-0472">Membrane</keyword>
<evidence type="ECO:0000313" key="3">
    <source>
        <dbReference type="Proteomes" id="UP000198807"/>
    </source>
</evidence>
<dbReference type="RefSeq" id="WP_089715069.1">
    <property type="nucleotide sequence ID" value="NZ_FOBC01000021.1"/>
</dbReference>
<keyword evidence="3" id="KW-1185">Reference proteome</keyword>
<reference evidence="3" key="1">
    <citation type="submission" date="2016-10" db="EMBL/GenBank/DDBJ databases">
        <authorList>
            <person name="Varghese N."/>
            <person name="Submissions S."/>
        </authorList>
    </citation>
    <scope>NUCLEOTIDE SEQUENCE [LARGE SCALE GENOMIC DNA]</scope>
    <source>
        <strain evidence="3">CGMCC 1.9150</strain>
    </source>
</reference>
<name>A0A1H7UME8_9GAMM</name>